<comment type="cofactor">
    <cofactor evidence="1 13">
        <name>Mg(2+)</name>
        <dbReference type="ChEBI" id="CHEBI:18420"/>
    </cofactor>
</comment>
<evidence type="ECO:0000256" key="9">
    <source>
        <dbReference type="ARBA" id="ARBA00022777"/>
    </source>
</evidence>
<keyword evidence="19" id="KW-1185">Reference proteome</keyword>
<sequence length="136" mass="15673">MKERTFVLLKPDAVRRKLIGRIIQRFEDKGFEIVEMKMITLSKEMAEEFYKMHKGKDFYERLIEFMTSGRVVAMIIEGENAISVVRKMIGKTNPAEAEPGTIRGDFALSTPDNLIHASDSKENAEREIKLFFGKLE</sequence>
<evidence type="ECO:0000256" key="1">
    <source>
        <dbReference type="ARBA" id="ARBA00001946"/>
    </source>
</evidence>
<keyword evidence="8 13" id="KW-0547">Nucleotide-binding</keyword>
<dbReference type="GO" id="GO:0005524">
    <property type="term" value="F:ATP binding"/>
    <property type="evidence" value="ECO:0007669"/>
    <property type="project" value="UniProtKB-UniRule"/>
</dbReference>
<evidence type="ECO:0000256" key="13">
    <source>
        <dbReference type="HAMAP-Rule" id="MF_00451"/>
    </source>
</evidence>
<dbReference type="STRING" id="880724.Metig_1455"/>
<dbReference type="InterPro" id="IPR034907">
    <property type="entry name" value="NDK-like_dom"/>
</dbReference>
<dbReference type="GO" id="GO:0006241">
    <property type="term" value="P:CTP biosynthetic process"/>
    <property type="evidence" value="ECO:0007669"/>
    <property type="project" value="UniProtKB-UniRule"/>
</dbReference>
<evidence type="ECO:0000256" key="8">
    <source>
        <dbReference type="ARBA" id="ARBA00022741"/>
    </source>
</evidence>
<dbReference type="OrthoDB" id="6874at2157"/>
<feature type="active site" description="Pros-phosphohistidine intermediate" evidence="13 14">
    <location>
        <position position="116"/>
    </location>
</feature>
<dbReference type="SUPFAM" id="SSF54919">
    <property type="entry name" value="Nucleoside diphosphate kinase, NDK"/>
    <property type="match status" value="1"/>
</dbReference>
<name>F6BAH7_METIK</name>
<comment type="subcellular location">
    <subcellularLocation>
        <location evidence="13">Cytoplasm</location>
    </subcellularLocation>
</comment>
<dbReference type="SMART" id="SM00562">
    <property type="entry name" value="NDK"/>
    <property type="match status" value="1"/>
</dbReference>
<comment type="function">
    <text evidence="13">Major role in the synthesis of nucleoside triphosphates other than ATP. The ATP gamma phosphate is transferred to the NDP beta phosphate via a ping-pong mechanism, using a phosphorylated active-site intermediate.</text>
</comment>
<evidence type="ECO:0000313" key="18">
    <source>
        <dbReference type="EMBL" id="AEF96990.1"/>
    </source>
</evidence>
<keyword evidence="9 13" id="KW-0418">Kinase</keyword>
<dbReference type="HOGENOM" id="CLU_060216_6_3_2"/>
<feature type="binding site" evidence="13 14">
    <location>
        <position position="103"/>
    </location>
    <ligand>
        <name>ATP</name>
        <dbReference type="ChEBI" id="CHEBI:30616"/>
    </ligand>
</feature>
<dbReference type="NCBIfam" id="NF001908">
    <property type="entry name" value="PRK00668.1"/>
    <property type="match status" value="1"/>
</dbReference>
<dbReference type="InterPro" id="IPR001564">
    <property type="entry name" value="Nucleoside_diP_kinase"/>
</dbReference>
<protein>
    <recommendedName>
        <fullName evidence="4 13">Nucleoside diphosphate kinase</fullName>
        <shortName evidence="13">NDK</shortName>
        <shortName evidence="13">NDP kinase</shortName>
        <ecNumber evidence="3 13">2.7.4.6</ecNumber>
    </recommendedName>
    <alternativeName>
        <fullName evidence="13">Nucleoside-2-P kinase</fullName>
    </alternativeName>
</protein>
<dbReference type="Gene3D" id="3.30.70.141">
    <property type="entry name" value="Nucleoside diphosphate kinase-like domain"/>
    <property type="match status" value="1"/>
</dbReference>
<evidence type="ECO:0000256" key="4">
    <source>
        <dbReference type="ARBA" id="ARBA00017632"/>
    </source>
</evidence>
<keyword evidence="5 13" id="KW-0597">Phosphoprotein</keyword>
<dbReference type="GO" id="GO:0046872">
    <property type="term" value="F:metal ion binding"/>
    <property type="evidence" value="ECO:0007669"/>
    <property type="project" value="UniProtKB-KW"/>
</dbReference>
<dbReference type="PRINTS" id="PR01243">
    <property type="entry name" value="NUCDPKINASE"/>
</dbReference>
<dbReference type="GO" id="GO:0005737">
    <property type="term" value="C:cytoplasm"/>
    <property type="evidence" value="ECO:0007669"/>
    <property type="project" value="UniProtKB-SubCell"/>
</dbReference>
<feature type="binding site" evidence="13 14">
    <location>
        <position position="113"/>
    </location>
    <ligand>
        <name>ATP</name>
        <dbReference type="ChEBI" id="CHEBI:30616"/>
    </ligand>
</feature>
<dbReference type="EC" id="2.7.4.6" evidence="3 13"/>
<dbReference type="EMBL" id="CP002737">
    <property type="protein sequence ID" value="AEF96990.1"/>
    <property type="molecule type" value="Genomic_DNA"/>
</dbReference>
<dbReference type="NCBIfam" id="NF011112">
    <property type="entry name" value="PRK14540.1"/>
    <property type="match status" value="1"/>
</dbReference>
<dbReference type="HAMAP" id="MF_00451">
    <property type="entry name" value="NDP_kinase"/>
    <property type="match status" value="1"/>
</dbReference>
<dbReference type="GO" id="GO:0004550">
    <property type="term" value="F:nucleoside diphosphate kinase activity"/>
    <property type="evidence" value="ECO:0007669"/>
    <property type="project" value="UniProtKB-UniRule"/>
</dbReference>
<dbReference type="PROSITE" id="PS51374">
    <property type="entry name" value="NDPK_LIKE"/>
    <property type="match status" value="1"/>
</dbReference>
<evidence type="ECO:0000256" key="2">
    <source>
        <dbReference type="ARBA" id="ARBA00008142"/>
    </source>
</evidence>
<evidence type="ECO:0000259" key="17">
    <source>
        <dbReference type="SMART" id="SM00562"/>
    </source>
</evidence>
<evidence type="ECO:0000313" key="19">
    <source>
        <dbReference type="Proteomes" id="UP000009227"/>
    </source>
</evidence>
<feature type="binding site" evidence="13 14">
    <location>
        <position position="92"/>
    </location>
    <ligand>
        <name>ATP</name>
        <dbReference type="ChEBI" id="CHEBI:30616"/>
    </ligand>
</feature>
<evidence type="ECO:0000256" key="3">
    <source>
        <dbReference type="ARBA" id="ARBA00012966"/>
    </source>
</evidence>
<dbReference type="AlphaFoldDB" id="F6BAH7"/>
<dbReference type="CDD" id="cd04413">
    <property type="entry name" value="NDPk_I"/>
    <property type="match status" value="1"/>
</dbReference>
<organism evidence="19">
    <name type="scientific">Methanotorris igneus (strain DSM 5666 / JCM 11834 / Kol 5)</name>
    <dbReference type="NCBI Taxonomy" id="880724"/>
    <lineage>
        <taxon>Archaea</taxon>
        <taxon>Methanobacteriati</taxon>
        <taxon>Methanobacteriota</taxon>
        <taxon>Methanomada group</taxon>
        <taxon>Methanococci</taxon>
        <taxon>Methanococcales</taxon>
        <taxon>Methanocaldococcaceae</taxon>
        <taxon>Methanotorris</taxon>
    </lineage>
</organism>
<dbReference type="PANTHER" id="PTHR11349">
    <property type="entry name" value="NUCLEOSIDE DIPHOSPHATE KINASE"/>
    <property type="match status" value="1"/>
</dbReference>
<evidence type="ECO:0000256" key="11">
    <source>
        <dbReference type="ARBA" id="ARBA00022842"/>
    </source>
</evidence>
<dbReference type="Pfam" id="PF00334">
    <property type="entry name" value="NDK"/>
    <property type="match status" value="1"/>
</dbReference>
<evidence type="ECO:0000256" key="14">
    <source>
        <dbReference type="PROSITE-ProRule" id="PRU00706"/>
    </source>
</evidence>
<reference evidence="18 19" key="1">
    <citation type="submission" date="2011-05" db="EMBL/GenBank/DDBJ databases">
        <title>Complete sequence of Methanotorris igneus Kol 5.</title>
        <authorList>
            <consortium name="US DOE Joint Genome Institute"/>
            <person name="Lucas S."/>
            <person name="Han J."/>
            <person name="Lapidus A."/>
            <person name="Cheng J.-F."/>
            <person name="Goodwin L."/>
            <person name="Pitluck S."/>
            <person name="Peters L."/>
            <person name="Mikhailova N."/>
            <person name="Chertkov O."/>
            <person name="Han C."/>
            <person name="Tapia R."/>
            <person name="Land M."/>
            <person name="Hauser L."/>
            <person name="Kyrpides N."/>
            <person name="Ivanova N."/>
            <person name="Pagani I."/>
            <person name="Sieprawska-Lupa M."/>
            <person name="Whitman W."/>
            <person name="Woyke T."/>
        </authorList>
    </citation>
    <scope>NUCLEOTIDE SEQUENCE [LARGE SCALE GENOMIC DNA]</scope>
    <source>
        <strain evidence="19">DSM 5666 / JCM 11834 / Kol 5</strain>
    </source>
</reference>
<evidence type="ECO:0000256" key="15">
    <source>
        <dbReference type="RuleBase" id="RU004011"/>
    </source>
</evidence>
<comment type="catalytic activity">
    <reaction evidence="13 16">
        <text>a 2'-deoxyribonucleoside 5'-diphosphate + ATP = a 2'-deoxyribonucleoside 5'-triphosphate + ADP</text>
        <dbReference type="Rhea" id="RHEA:44640"/>
        <dbReference type="ChEBI" id="CHEBI:30616"/>
        <dbReference type="ChEBI" id="CHEBI:61560"/>
        <dbReference type="ChEBI" id="CHEBI:73316"/>
        <dbReference type="ChEBI" id="CHEBI:456216"/>
        <dbReference type="EC" id="2.7.4.6"/>
    </reaction>
</comment>
<feature type="binding site" evidence="13 14">
    <location>
        <position position="86"/>
    </location>
    <ligand>
        <name>ATP</name>
        <dbReference type="ChEBI" id="CHEBI:30616"/>
    </ligand>
</feature>
<evidence type="ECO:0000256" key="12">
    <source>
        <dbReference type="ARBA" id="ARBA00023080"/>
    </source>
</evidence>
<proteinExistence type="inferred from homology"/>
<dbReference type="PROSITE" id="PS00469">
    <property type="entry name" value="NDPK"/>
    <property type="match status" value="1"/>
</dbReference>
<evidence type="ECO:0000256" key="6">
    <source>
        <dbReference type="ARBA" id="ARBA00022679"/>
    </source>
</evidence>
<accession>F6BAH7</accession>
<comment type="catalytic activity">
    <reaction evidence="13">
        <text>a ribonucleoside 5'-diphosphate + ATP = a ribonucleoside 5'-triphosphate + ADP</text>
        <dbReference type="Rhea" id="RHEA:18113"/>
        <dbReference type="ChEBI" id="CHEBI:30616"/>
        <dbReference type="ChEBI" id="CHEBI:57930"/>
        <dbReference type="ChEBI" id="CHEBI:61557"/>
        <dbReference type="ChEBI" id="CHEBI:456216"/>
        <dbReference type="EC" id="2.7.4.6"/>
    </reaction>
</comment>
<keyword evidence="10 13" id="KW-0067">ATP-binding</keyword>
<evidence type="ECO:0000256" key="5">
    <source>
        <dbReference type="ARBA" id="ARBA00022553"/>
    </source>
</evidence>
<evidence type="ECO:0000256" key="16">
    <source>
        <dbReference type="RuleBase" id="RU004013"/>
    </source>
</evidence>
<dbReference type="InterPro" id="IPR023005">
    <property type="entry name" value="Nucleoside_diP_kinase_AS"/>
</dbReference>
<keyword evidence="7 13" id="KW-0479">Metal-binding</keyword>
<dbReference type="KEGG" id="mig:Metig_1455"/>
<gene>
    <name evidence="13" type="primary">ndk</name>
    <name evidence="18" type="ordered locus">Metig_1455</name>
</gene>
<dbReference type="GO" id="GO:0006228">
    <property type="term" value="P:UTP biosynthetic process"/>
    <property type="evidence" value="ECO:0007669"/>
    <property type="project" value="UniProtKB-UniRule"/>
</dbReference>
<feature type="domain" description="Nucleoside diphosphate kinase-like" evidence="17">
    <location>
        <begin position="2"/>
        <end position="136"/>
    </location>
</feature>
<feature type="binding site" evidence="13 14">
    <location>
        <position position="58"/>
    </location>
    <ligand>
        <name>ATP</name>
        <dbReference type="ChEBI" id="CHEBI:30616"/>
    </ligand>
</feature>
<keyword evidence="12 13" id="KW-0546">Nucleotide metabolism</keyword>
<keyword evidence="6 13" id="KW-0808">Transferase</keyword>
<dbReference type="GO" id="GO:0006183">
    <property type="term" value="P:GTP biosynthetic process"/>
    <property type="evidence" value="ECO:0007669"/>
    <property type="project" value="UniProtKB-UniRule"/>
</dbReference>
<evidence type="ECO:0000256" key="10">
    <source>
        <dbReference type="ARBA" id="ARBA00022840"/>
    </source>
</evidence>
<feature type="binding site" evidence="13 14">
    <location>
        <position position="10"/>
    </location>
    <ligand>
        <name>ATP</name>
        <dbReference type="ChEBI" id="CHEBI:30616"/>
    </ligand>
</feature>
<keyword evidence="11 13" id="KW-0460">Magnesium</keyword>
<comment type="similarity">
    <text evidence="2 13 14 15">Belongs to the NDK family.</text>
</comment>
<dbReference type="InterPro" id="IPR036850">
    <property type="entry name" value="NDK-like_dom_sf"/>
</dbReference>
<dbReference type="GeneID" id="10644328"/>
<dbReference type="RefSeq" id="WP_013799586.1">
    <property type="nucleotide sequence ID" value="NC_015562.1"/>
</dbReference>
<dbReference type="Proteomes" id="UP000009227">
    <property type="component" value="Chromosome"/>
</dbReference>
<dbReference type="FunFam" id="3.30.70.141:FF:000003">
    <property type="entry name" value="Nucleoside diphosphate kinase"/>
    <property type="match status" value="1"/>
</dbReference>
<evidence type="ECO:0000256" key="7">
    <source>
        <dbReference type="ARBA" id="ARBA00022723"/>
    </source>
</evidence>
<keyword evidence="13" id="KW-0963">Cytoplasm</keyword>